<dbReference type="Pfam" id="PF13411">
    <property type="entry name" value="MerR_1"/>
    <property type="match status" value="1"/>
</dbReference>
<dbReference type="Gene3D" id="1.10.1660.10">
    <property type="match status" value="1"/>
</dbReference>
<dbReference type="PROSITE" id="PS50937">
    <property type="entry name" value="HTH_MERR_2"/>
    <property type="match status" value="1"/>
</dbReference>
<dbReference type="PRINTS" id="PR00040">
    <property type="entry name" value="HTHMERR"/>
</dbReference>
<gene>
    <name evidence="3" type="ORF">J2Z70_001441</name>
</gene>
<dbReference type="Proteomes" id="UP000773462">
    <property type="component" value="Unassembled WGS sequence"/>
</dbReference>
<evidence type="ECO:0000259" key="2">
    <source>
        <dbReference type="PROSITE" id="PS50937"/>
    </source>
</evidence>
<comment type="caution">
    <text evidence="3">The sequence shown here is derived from an EMBL/GenBank/DDBJ whole genome shotgun (WGS) entry which is preliminary data.</text>
</comment>
<organism evidence="3 4">
    <name type="scientific">Paenibacillus silagei</name>
    <dbReference type="NCBI Taxonomy" id="1670801"/>
    <lineage>
        <taxon>Bacteria</taxon>
        <taxon>Bacillati</taxon>
        <taxon>Bacillota</taxon>
        <taxon>Bacilli</taxon>
        <taxon>Bacillales</taxon>
        <taxon>Paenibacillaceae</taxon>
        <taxon>Paenibacillus</taxon>
    </lineage>
</organism>
<dbReference type="EMBL" id="JAGGLV010000003">
    <property type="protein sequence ID" value="MBP2111300.1"/>
    <property type="molecule type" value="Genomic_DNA"/>
</dbReference>
<name>A0ABS4NMK9_9BACL</name>
<dbReference type="CDD" id="cd01106">
    <property type="entry name" value="HTH_TipAL-Mta"/>
    <property type="match status" value="1"/>
</dbReference>
<dbReference type="GO" id="GO:0003677">
    <property type="term" value="F:DNA binding"/>
    <property type="evidence" value="ECO:0007669"/>
    <property type="project" value="UniProtKB-KW"/>
</dbReference>
<feature type="domain" description="HTH merR-type" evidence="2">
    <location>
        <begin position="1"/>
        <end position="70"/>
    </location>
</feature>
<dbReference type="PANTHER" id="PTHR30204:SF90">
    <property type="entry name" value="HTH-TYPE TRANSCRIPTIONAL ACTIVATOR MTA"/>
    <property type="match status" value="1"/>
</dbReference>
<evidence type="ECO:0000313" key="4">
    <source>
        <dbReference type="Proteomes" id="UP000773462"/>
    </source>
</evidence>
<dbReference type="InterPro" id="IPR047057">
    <property type="entry name" value="MerR_fam"/>
</dbReference>
<dbReference type="SMART" id="SM00422">
    <property type="entry name" value="HTH_MERR"/>
    <property type="match status" value="1"/>
</dbReference>
<evidence type="ECO:0000256" key="1">
    <source>
        <dbReference type="ARBA" id="ARBA00023125"/>
    </source>
</evidence>
<evidence type="ECO:0000313" key="3">
    <source>
        <dbReference type="EMBL" id="MBP2111300.1"/>
    </source>
</evidence>
<dbReference type="InterPro" id="IPR009061">
    <property type="entry name" value="DNA-bd_dom_put_sf"/>
</dbReference>
<protein>
    <submittedName>
        <fullName evidence="3">DNA-binding transcriptional MerR regulator</fullName>
    </submittedName>
</protein>
<dbReference type="InterPro" id="IPR000551">
    <property type="entry name" value="MerR-type_HTH_dom"/>
</dbReference>
<dbReference type="PROSITE" id="PS00552">
    <property type="entry name" value="HTH_MERR_1"/>
    <property type="match status" value="1"/>
</dbReference>
<dbReference type="PANTHER" id="PTHR30204">
    <property type="entry name" value="REDOX-CYCLING DRUG-SENSING TRANSCRIPTIONAL ACTIVATOR SOXR"/>
    <property type="match status" value="1"/>
</dbReference>
<reference evidence="3 4" key="1">
    <citation type="submission" date="2021-03" db="EMBL/GenBank/DDBJ databases">
        <title>Genomic Encyclopedia of Type Strains, Phase IV (KMG-IV): sequencing the most valuable type-strain genomes for metagenomic binning, comparative biology and taxonomic classification.</title>
        <authorList>
            <person name="Goeker M."/>
        </authorList>
    </citation>
    <scope>NUCLEOTIDE SEQUENCE [LARGE SCALE GENOMIC DNA]</scope>
    <source>
        <strain evidence="3 4">DSM 101953</strain>
    </source>
</reference>
<dbReference type="RefSeq" id="WP_209870923.1">
    <property type="nucleotide sequence ID" value="NZ_JAGGLV010000003.1"/>
</dbReference>
<keyword evidence="1 3" id="KW-0238">DNA-binding</keyword>
<sequence>MYTVGQLSKLTGVSVRTLHYYEKMGLLQPDRNTGNQYRSYSENDILRLQKIAVLKHMHFKLSEIKIVLDKGEVAHNNVAVWSRALTQQMAFVKQQQEKLQAVEHLLYSTLYAMRASEQVNIDEMLGFIRELEQPPQGKELRQQYFSPEELELLPINDVSNPLAMEWADILRRVKGLLAEPPDSPAAQQLASSIIEYADKMFGGDEQLIQKYWDYITPQEDQSARVYGMTTDVMQYMDAIIRIYMGGEDPRP</sequence>
<proteinExistence type="predicted"/>
<keyword evidence="4" id="KW-1185">Reference proteome</keyword>
<dbReference type="SUPFAM" id="SSF46955">
    <property type="entry name" value="Putative DNA-binding domain"/>
    <property type="match status" value="1"/>
</dbReference>
<accession>A0ABS4NMK9</accession>